<feature type="domain" description="BPL/LPL catalytic" evidence="6">
    <location>
        <begin position="65"/>
        <end position="256"/>
    </location>
</feature>
<dbReference type="InterPro" id="IPR030855">
    <property type="entry name" value="Bifunct_BirA"/>
</dbReference>
<dbReference type="Gene3D" id="1.10.10.10">
    <property type="entry name" value="Winged helix-like DNA-binding domain superfamily/Winged helix DNA-binding domain"/>
    <property type="match status" value="1"/>
</dbReference>
<dbReference type="RefSeq" id="WP_055062728.1">
    <property type="nucleotide sequence ID" value="NZ_CP100127.1"/>
</dbReference>
<dbReference type="GO" id="GO:0004077">
    <property type="term" value="F:biotin--[biotin carboxyl-carrier protein] ligase activity"/>
    <property type="evidence" value="ECO:0007669"/>
    <property type="project" value="UniProtKB-UniRule"/>
</dbReference>
<sequence>MKEEILRLLRSADGYISGQELCNRFGVSRTAVWKAINQLKEAGYEIEAQQNKGYRLMAAPDLMTEAEIKSLMHTEWVAKEVLYFDTIDSTNTKAQELAEKGYPSGTLVVADKQESGKGRRGRSWVSPSGTGIFMTLMIKPDINPNNASMLTLVAALAVAKAITSVTGEEAMIKWPNDIVVNGKKVCGILTEMNAQFDYINNIVVGVGINVHNESFPEEISQMASSLMIEAGGKRFHRAQIIAETMLYFEQYYDTFLKTQDLSALVREYDELLVNRNKSVRVLDPKEPFDGKAMGITPKGELIVDTWESRKLVSSGEVSVRGIYGYV</sequence>
<dbReference type="InterPro" id="IPR036388">
    <property type="entry name" value="WH-like_DNA-bd_sf"/>
</dbReference>
<proteinExistence type="inferred from homology"/>
<dbReference type="InterPro" id="IPR013196">
    <property type="entry name" value="HTH_11"/>
</dbReference>
<dbReference type="PANTHER" id="PTHR12835:SF5">
    <property type="entry name" value="BIOTIN--PROTEIN LIGASE"/>
    <property type="match status" value="1"/>
</dbReference>
<dbReference type="GO" id="GO:0005737">
    <property type="term" value="C:cytoplasm"/>
    <property type="evidence" value="ECO:0007669"/>
    <property type="project" value="TreeGrafter"/>
</dbReference>
<keyword evidence="5" id="KW-0238">DNA-binding</keyword>
<dbReference type="SUPFAM" id="SSF55681">
    <property type="entry name" value="Class II aaRS and biotin synthetases"/>
    <property type="match status" value="1"/>
</dbReference>
<keyword evidence="5" id="KW-0678">Repressor</keyword>
<dbReference type="GO" id="GO:0016740">
    <property type="term" value="F:transferase activity"/>
    <property type="evidence" value="ECO:0007669"/>
    <property type="project" value="UniProtKB-ARBA"/>
</dbReference>
<dbReference type="PANTHER" id="PTHR12835">
    <property type="entry name" value="BIOTIN PROTEIN LIGASE"/>
    <property type="match status" value="1"/>
</dbReference>
<evidence type="ECO:0000313" key="7">
    <source>
        <dbReference type="EMBL" id="CRL42024.1"/>
    </source>
</evidence>
<dbReference type="InterPro" id="IPR008988">
    <property type="entry name" value="Transcriptional_repressor_C"/>
</dbReference>
<dbReference type="CDD" id="cd16442">
    <property type="entry name" value="BPL"/>
    <property type="match status" value="1"/>
</dbReference>
<dbReference type="NCBIfam" id="TIGR00121">
    <property type="entry name" value="birA_ligase"/>
    <property type="match status" value="1"/>
</dbReference>
<dbReference type="SUPFAM" id="SSF46785">
    <property type="entry name" value="Winged helix' DNA-binding domain"/>
    <property type="match status" value="1"/>
</dbReference>
<evidence type="ECO:0000256" key="1">
    <source>
        <dbReference type="ARBA" id="ARBA00022598"/>
    </source>
</evidence>
<dbReference type="Pfam" id="PF03099">
    <property type="entry name" value="BPL_LplA_LipB"/>
    <property type="match status" value="1"/>
</dbReference>
<keyword evidence="5" id="KW-0805">Transcription regulation</keyword>
<dbReference type="AlphaFoldDB" id="A0A0M6WXS1"/>
<dbReference type="GO" id="GO:0009249">
    <property type="term" value="P:protein lipoylation"/>
    <property type="evidence" value="ECO:0007669"/>
    <property type="project" value="UniProtKB-ARBA"/>
</dbReference>
<dbReference type="HAMAP" id="MF_00978">
    <property type="entry name" value="Bifunct_BirA"/>
    <property type="match status" value="1"/>
</dbReference>
<protein>
    <recommendedName>
        <fullName evidence="5">Bifunctional ligase/repressor BirA</fullName>
    </recommendedName>
    <alternativeName>
        <fullName evidence="5">Biotin--[acetyl-CoA-carboxylase] ligase</fullName>
        <ecNumber evidence="5">6.3.4.15</ecNumber>
    </alternativeName>
    <alternativeName>
        <fullName evidence="5">Biotin--protein ligase</fullName>
    </alternativeName>
    <alternativeName>
        <fullName evidence="5">Biotin-[acetyl-CoA carboxylase] synthetase</fullName>
    </alternativeName>
</protein>
<dbReference type="PROSITE" id="PS51733">
    <property type="entry name" value="BPL_LPL_CATALYTIC"/>
    <property type="match status" value="1"/>
</dbReference>
<keyword evidence="8" id="KW-1185">Reference proteome</keyword>
<dbReference type="Pfam" id="PF02237">
    <property type="entry name" value="BPL_C"/>
    <property type="match status" value="1"/>
</dbReference>
<dbReference type="GO" id="GO:0005524">
    <property type="term" value="F:ATP binding"/>
    <property type="evidence" value="ECO:0007669"/>
    <property type="project" value="UniProtKB-UniRule"/>
</dbReference>
<name>A0A0M6WXS1_9FIRM</name>
<organism evidence="7 8">
    <name type="scientific">Agathobacter rectalis</name>
    <dbReference type="NCBI Taxonomy" id="39491"/>
    <lineage>
        <taxon>Bacteria</taxon>
        <taxon>Bacillati</taxon>
        <taxon>Bacillota</taxon>
        <taxon>Clostridia</taxon>
        <taxon>Lachnospirales</taxon>
        <taxon>Lachnospiraceae</taxon>
        <taxon>Agathobacter</taxon>
    </lineage>
</organism>
<gene>
    <name evidence="5" type="primary">birA</name>
    <name evidence="7" type="ORF">T1815_00451</name>
</gene>
<evidence type="ECO:0000313" key="8">
    <source>
        <dbReference type="Proteomes" id="UP000049472"/>
    </source>
</evidence>
<dbReference type="InterPro" id="IPR036390">
    <property type="entry name" value="WH_DNA-bd_sf"/>
</dbReference>
<comment type="caution">
    <text evidence="5">Lacks conserved residue(s) required for the propagation of feature annotation.</text>
</comment>
<evidence type="ECO:0000256" key="2">
    <source>
        <dbReference type="ARBA" id="ARBA00022741"/>
    </source>
</evidence>
<keyword evidence="1 5" id="KW-0436">Ligase</keyword>
<feature type="DNA-binding region" description="H-T-H motif" evidence="5">
    <location>
        <begin position="18"/>
        <end position="37"/>
    </location>
</feature>
<dbReference type="EMBL" id="CVRQ01000058">
    <property type="protein sequence ID" value="CRL42024.1"/>
    <property type="molecule type" value="Genomic_DNA"/>
</dbReference>
<dbReference type="SUPFAM" id="SSF50037">
    <property type="entry name" value="C-terminal domain of transcriptional repressors"/>
    <property type="match status" value="1"/>
</dbReference>
<dbReference type="Gene3D" id="2.30.30.100">
    <property type="match status" value="1"/>
</dbReference>
<dbReference type="InterPro" id="IPR045864">
    <property type="entry name" value="aa-tRNA-synth_II/BPL/LPL"/>
</dbReference>
<keyword evidence="3 5" id="KW-0067">ATP-binding</keyword>
<reference evidence="8" key="1">
    <citation type="submission" date="2015-05" db="EMBL/GenBank/DDBJ databases">
        <authorList>
            <consortium name="Pathogen Informatics"/>
        </authorList>
    </citation>
    <scope>NUCLEOTIDE SEQUENCE [LARGE SCALE GENOMIC DNA]</scope>
    <source>
        <strain evidence="8">T1-815</strain>
    </source>
</reference>
<accession>A0A0M6WXS1</accession>
<dbReference type="Gene3D" id="3.30.930.10">
    <property type="entry name" value="Bira Bifunctional Protein, Domain 2"/>
    <property type="match status" value="1"/>
</dbReference>
<evidence type="ECO:0000256" key="3">
    <source>
        <dbReference type="ARBA" id="ARBA00022840"/>
    </source>
</evidence>
<comment type="function">
    <text evidence="5">Acts both as a biotin--[acetyl-CoA-carboxylase] ligase and a repressor.</text>
</comment>
<evidence type="ECO:0000256" key="4">
    <source>
        <dbReference type="ARBA" id="ARBA00023267"/>
    </source>
</evidence>
<dbReference type="InterPro" id="IPR004408">
    <property type="entry name" value="Biotin_CoA_COase_ligase"/>
</dbReference>
<dbReference type="Pfam" id="PF08279">
    <property type="entry name" value="HTH_11"/>
    <property type="match status" value="1"/>
</dbReference>
<comment type="catalytic activity">
    <reaction evidence="5">
        <text>biotin + L-lysyl-[protein] + ATP = N(6)-biotinyl-L-lysyl-[protein] + AMP + diphosphate + H(+)</text>
        <dbReference type="Rhea" id="RHEA:11756"/>
        <dbReference type="Rhea" id="RHEA-COMP:9752"/>
        <dbReference type="Rhea" id="RHEA-COMP:10505"/>
        <dbReference type="ChEBI" id="CHEBI:15378"/>
        <dbReference type="ChEBI" id="CHEBI:29969"/>
        <dbReference type="ChEBI" id="CHEBI:30616"/>
        <dbReference type="ChEBI" id="CHEBI:33019"/>
        <dbReference type="ChEBI" id="CHEBI:57586"/>
        <dbReference type="ChEBI" id="CHEBI:83144"/>
        <dbReference type="ChEBI" id="CHEBI:456215"/>
        <dbReference type="EC" id="6.3.4.15"/>
    </reaction>
</comment>
<comment type="similarity">
    <text evidence="5">Belongs to the biotin--protein ligase family.</text>
</comment>
<dbReference type="EC" id="6.3.4.15" evidence="5"/>
<dbReference type="InterPro" id="IPR003142">
    <property type="entry name" value="BPL_C"/>
</dbReference>
<dbReference type="InterPro" id="IPR004143">
    <property type="entry name" value="BPL_LPL_catalytic"/>
</dbReference>
<feature type="binding site" evidence="5">
    <location>
        <begin position="89"/>
        <end position="91"/>
    </location>
    <ligand>
        <name>biotin</name>
        <dbReference type="ChEBI" id="CHEBI:57586"/>
    </ligand>
</feature>
<keyword evidence="2 5" id="KW-0547">Nucleotide-binding</keyword>
<dbReference type="GO" id="GO:0006355">
    <property type="term" value="P:regulation of DNA-templated transcription"/>
    <property type="evidence" value="ECO:0007669"/>
    <property type="project" value="UniProtKB-UniRule"/>
</dbReference>
<keyword evidence="5" id="KW-0804">Transcription</keyword>
<dbReference type="Proteomes" id="UP000049472">
    <property type="component" value="Unassembled WGS sequence"/>
</dbReference>
<dbReference type="GO" id="GO:0003677">
    <property type="term" value="F:DNA binding"/>
    <property type="evidence" value="ECO:0007669"/>
    <property type="project" value="UniProtKB-UniRule"/>
</dbReference>
<feature type="binding site" evidence="5">
    <location>
        <position position="184"/>
    </location>
    <ligand>
        <name>biotin</name>
        <dbReference type="ChEBI" id="CHEBI:57586"/>
    </ligand>
</feature>
<keyword evidence="4 5" id="KW-0092">Biotin</keyword>
<evidence type="ECO:0000259" key="6">
    <source>
        <dbReference type="PROSITE" id="PS51733"/>
    </source>
</evidence>
<evidence type="ECO:0000256" key="5">
    <source>
        <dbReference type="HAMAP-Rule" id="MF_00978"/>
    </source>
</evidence>
<feature type="binding site" evidence="5">
    <location>
        <position position="113"/>
    </location>
    <ligand>
        <name>biotin</name>
        <dbReference type="ChEBI" id="CHEBI:57586"/>
    </ligand>
</feature>